<dbReference type="EMBL" id="LXEW01000013">
    <property type="protein sequence ID" value="OAT54014.1"/>
    <property type="molecule type" value="Genomic_DNA"/>
</dbReference>
<dbReference type="OrthoDB" id="6466106at2"/>
<reference evidence="3 4" key="1">
    <citation type="submission" date="2016-04" db="EMBL/GenBank/DDBJ databases">
        <title>ATOL: Assembling a taxonomically balanced genome-scale reconstruction of the evolutionary history of the Enterobacteriaceae.</title>
        <authorList>
            <person name="Plunkett G.III."/>
            <person name="Neeno-Eckwall E.C."/>
            <person name="Glasner J.D."/>
            <person name="Perna N.T."/>
        </authorList>
    </citation>
    <scope>NUCLEOTIDE SEQUENCE [LARGE SCALE GENOMIC DNA]</scope>
    <source>
        <strain evidence="3 4">ATCC 35613</strain>
    </source>
</reference>
<feature type="region of interest" description="Disordered" evidence="2">
    <location>
        <begin position="56"/>
        <end position="78"/>
    </location>
</feature>
<evidence type="ECO:0000256" key="2">
    <source>
        <dbReference type="SAM" id="MobiDB-lite"/>
    </source>
</evidence>
<organism evidence="3 4">
    <name type="scientific">Providencia heimbachae ATCC 35613</name>
    <dbReference type="NCBI Taxonomy" id="1354272"/>
    <lineage>
        <taxon>Bacteria</taxon>
        <taxon>Pseudomonadati</taxon>
        <taxon>Pseudomonadota</taxon>
        <taxon>Gammaproteobacteria</taxon>
        <taxon>Enterobacterales</taxon>
        <taxon>Morganellaceae</taxon>
        <taxon>Providencia</taxon>
    </lineage>
</organism>
<comment type="caution">
    <text evidence="3">The sequence shown here is derived from an EMBL/GenBank/DDBJ whole genome shotgun (WGS) entry which is preliminary data.</text>
</comment>
<evidence type="ECO:0000256" key="1">
    <source>
        <dbReference type="SAM" id="Coils"/>
    </source>
</evidence>
<evidence type="ECO:0000313" key="4">
    <source>
        <dbReference type="Proteomes" id="UP000078224"/>
    </source>
</evidence>
<protein>
    <submittedName>
        <fullName evidence="3">Uncharacterized protein</fullName>
    </submittedName>
</protein>
<keyword evidence="4" id="KW-1185">Reference proteome</keyword>
<dbReference type="PATRIC" id="fig|1354272.4.peg.714"/>
<keyword evidence="1" id="KW-0175">Coiled coil</keyword>
<gene>
    <name evidence="3" type="ORF">M998_0695</name>
</gene>
<dbReference type="RefSeq" id="WP_068907570.1">
    <property type="nucleotide sequence ID" value="NZ_LXEW01000013.1"/>
</dbReference>
<sequence length="140" mass="16097">MNNKSKPVELATRHDIQVITREVYLVQPCGKSYFTEDAAVNKYAHILASDEFHQLGKSTNEPDIETRLPDGTPAFKRGAMTPEYIDRQAEIYQELKEKLKDEKCISRLEKEWQKANDKLEEAKEDAAIKCGRLQEAITKK</sequence>
<name>A0A1B7K1Y8_9GAMM</name>
<dbReference type="AlphaFoldDB" id="A0A1B7K1Y8"/>
<accession>A0A1B7K1Y8</accession>
<feature type="coiled-coil region" evidence="1">
    <location>
        <begin position="105"/>
        <end position="136"/>
    </location>
</feature>
<proteinExistence type="predicted"/>
<dbReference type="Proteomes" id="UP000078224">
    <property type="component" value="Unassembled WGS sequence"/>
</dbReference>
<evidence type="ECO:0000313" key="3">
    <source>
        <dbReference type="EMBL" id="OAT54014.1"/>
    </source>
</evidence>